<accession>A0A9D2I5J3</accession>
<keyword evidence="3" id="KW-0004">4Fe-4S</keyword>
<evidence type="ECO:0000256" key="6">
    <source>
        <dbReference type="ARBA" id="ARBA00023002"/>
    </source>
</evidence>
<comment type="similarity">
    <text evidence="2">Belongs to the organic radical-activating enzymes family.</text>
</comment>
<evidence type="ECO:0000259" key="10">
    <source>
        <dbReference type="PROSITE" id="PS51379"/>
    </source>
</evidence>
<keyword evidence="6" id="KW-0560">Oxidoreductase</keyword>
<dbReference type="GO" id="GO:0016491">
    <property type="term" value="F:oxidoreductase activity"/>
    <property type="evidence" value="ECO:0007669"/>
    <property type="project" value="UniProtKB-KW"/>
</dbReference>
<evidence type="ECO:0000256" key="7">
    <source>
        <dbReference type="ARBA" id="ARBA00023004"/>
    </source>
</evidence>
<comment type="cofactor">
    <cofactor evidence="1">
        <name>[4Fe-4S] cluster</name>
        <dbReference type="ChEBI" id="CHEBI:49883"/>
    </cofactor>
</comment>
<evidence type="ECO:0000256" key="9">
    <source>
        <dbReference type="ARBA" id="ARBA00047365"/>
    </source>
</evidence>
<name>A0A9D2I5J3_9FIRM</name>
<reference evidence="12" key="1">
    <citation type="journal article" date="2021" name="PeerJ">
        <title>Extensive microbial diversity within the chicken gut microbiome revealed by metagenomics and culture.</title>
        <authorList>
            <person name="Gilroy R."/>
            <person name="Ravi A."/>
            <person name="Getino M."/>
            <person name="Pursley I."/>
            <person name="Horton D.L."/>
            <person name="Alikhan N.F."/>
            <person name="Baker D."/>
            <person name="Gharbi K."/>
            <person name="Hall N."/>
            <person name="Watson M."/>
            <person name="Adriaenssens E.M."/>
            <person name="Foster-Nyarko E."/>
            <person name="Jarju S."/>
            <person name="Secka A."/>
            <person name="Antonio M."/>
            <person name="Oren A."/>
            <person name="Chaudhuri R.R."/>
            <person name="La Ragione R."/>
            <person name="Hildebrand F."/>
            <person name="Pallen M.J."/>
        </authorList>
    </citation>
    <scope>NUCLEOTIDE SEQUENCE</scope>
    <source>
        <strain evidence="12">CHK179-7159</strain>
    </source>
</reference>
<keyword evidence="7" id="KW-0408">Iron</keyword>
<keyword evidence="4" id="KW-0949">S-adenosyl-L-methionine</keyword>
<evidence type="ECO:0000259" key="11">
    <source>
        <dbReference type="PROSITE" id="PS51918"/>
    </source>
</evidence>
<gene>
    <name evidence="12" type="ORF">H9717_03315</name>
</gene>
<dbReference type="PROSITE" id="PS00198">
    <property type="entry name" value="4FE4S_FER_1"/>
    <property type="match status" value="2"/>
</dbReference>
<feature type="domain" description="Radical SAM core" evidence="11">
    <location>
        <begin position="15"/>
        <end position="280"/>
    </location>
</feature>
<dbReference type="SFLD" id="SFLDG01118">
    <property type="entry name" value="activating_enzymes__group_2"/>
    <property type="match status" value="1"/>
</dbReference>
<sequence length="280" mass="31888">MNIATIFDIQRGSFVDGPGIRTTVFFKGCNLECAWCHNPESQSSKIQMMIYKNKCTGCGKCKEHCPYDLNKCDLCGKCTYFCPQDARQICGQKYSVDQLLEEVIKDRSIYVTSNGGVTFSGGECMLQIDFLKEILKKCKENEVHTAVDTAGNVPWDDFEKIIPYTDLFLYDLKCMKESLHREGTGVSNGLILKNLKNLSESFKGDIMIRVPVIPGFNDSFDEMEQIADFLKGINYKTVELLPYHKMGEHKYEALGRNHIPYMIPEKESMEKFGKLFTPPL</sequence>
<dbReference type="Proteomes" id="UP000886858">
    <property type="component" value="Unassembled WGS sequence"/>
</dbReference>
<evidence type="ECO:0000256" key="3">
    <source>
        <dbReference type="ARBA" id="ARBA00022485"/>
    </source>
</evidence>
<dbReference type="Gene3D" id="3.20.20.70">
    <property type="entry name" value="Aldolase class I"/>
    <property type="match status" value="1"/>
</dbReference>
<dbReference type="GO" id="GO:0046872">
    <property type="term" value="F:metal ion binding"/>
    <property type="evidence" value="ECO:0007669"/>
    <property type="project" value="UniProtKB-KW"/>
</dbReference>
<dbReference type="InterPro" id="IPR058240">
    <property type="entry name" value="rSAM_sf"/>
</dbReference>
<dbReference type="PROSITE" id="PS51918">
    <property type="entry name" value="RADICAL_SAM"/>
    <property type="match status" value="1"/>
</dbReference>
<evidence type="ECO:0000256" key="4">
    <source>
        <dbReference type="ARBA" id="ARBA00022691"/>
    </source>
</evidence>
<organism evidence="12 13">
    <name type="scientific">Candidatus Eisenbergiella merdipullorum</name>
    <dbReference type="NCBI Taxonomy" id="2838553"/>
    <lineage>
        <taxon>Bacteria</taxon>
        <taxon>Bacillati</taxon>
        <taxon>Bacillota</taxon>
        <taxon>Clostridia</taxon>
        <taxon>Lachnospirales</taxon>
        <taxon>Lachnospiraceae</taxon>
        <taxon>Eisenbergiella</taxon>
    </lineage>
</organism>
<comment type="caution">
    <text evidence="12">The sequence shown here is derived from an EMBL/GenBank/DDBJ whole genome shotgun (WGS) entry which is preliminary data.</text>
</comment>
<dbReference type="InterPro" id="IPR012839">
    <property type="entry name" value="Organic_radical_activase"/>
</dbReference>
<evidence type="ECO:0000256" key="5">
    <source>
        <dbReference type="ARBA" id="ARBA00022723"/>
    </source>
</evidence>
<dbReference type="InterPro" id="IPR007197">
    <property type="entry name" value="rSAM"/>
</dbReference>
<dbReference type="AlphaFoldDB" id="A0A9D2I5J3"/>
<feature type="domain" description="4Fe-4S ferredoxin-type" evidence="10">
    <location>
        <begin position="46"/>
        <end position="68"/>
    </location>
</feature>
<comment type="catalytic activity">
    <reaction evidence="9">
        <text>glycyl-[protein] + reduced [flavodoxin] + S-adenosyl-L-methionine = glycin-2-yl radical-[protein] + semiquinone [flavodoxin] + 5'-deoxyadenosine + L-methionine + H(+)</text>
        <dbReference type="Rhea" id="RHEA:61976"/>
        <dbReference type="Rhea" id="RHEA-COMP:10622"/>
        <dbReference type="Rhea" id="RHEA-COMP:14480"/>
        <dbReference type="Rhea" id="RHEA-COMP:15993"/>
        <dbReference type="Rhea" id="RHEA-COMP:15994"/>
        <dbReference type="ChEBI" id="CHEBI:15378"/>
        <dbReference type="ChEBI" id="CHEBI:17319"/>
        <dbReference type="ChEBI" id="CHEBI:29947"/>
        <dbReference type="ChEBI" id="CHEBI:32722"/>
        <dbReference type="ChEBI" id="CHEBI:57618"/>
        <dbReference type="ChEBI" id="CHEBI:57844"/>
        <dbReference type="ChEBI" id="CHEBI:59789"/>
        <dbReference type="ChEBI" id="CHEBI:140311"/>
    </reaction>
</comment>
<proteinExistence type="inferred from homology"/>
<protein>
    <submittedName>
        <fullName evidence="12">Glycyl-radical enzyme activating protein</fullName>
    </submittedName>
</protein>
<dbReference type="PROSITE" id="PS01087">
    <property type="entry name" value="RADICAL_ACTIVATING"/>
    <property type="match status" value="1"/>
</dbReference>
<dbReference type="NCBIfam" id="TIGR02494">
    <property type="entry name" value="PFLE_PFLC"/>
    <property type="match status" value="1"/>
</dbReference>
<dbReference type="InterPro" id="IPR017900">
    <property type="entry name" value="4Fe4S_Fe_S_CS"/>
</dbReference>
<dbReference type="InterPro" id="IPR017896">
    <property type="entry name" value="4Fe4S_Fe-S-bd"/>
</dbReference>
<evidence type="ECO:0000313" key="13">
    <source>
        <dbReference type="Proteomes" id="UP000886858"/>
    </source>
</evidence>
<keyword evidence="8" id="KW-0411">Iron-sulfur</keyword>
<dbReference type="Pfam" id="PF00037">
    <property type="entry name" value="Fer4"/>
    <property type="match status" value="1"/>
</dbReference>
<dbReference type="InterPro" id="IPR040074">
    <property type="entry name" value="BssD/PflA/YjjW"/>
</dbReference>
<dbReference type="PIRSF" id="PIRSF000371">
    <property type="entry name" value="PFL_act_enz"/>
    <property type="match status" value="1"/>
</dbReference>
<dbReference type="EMBL" id="DWYY01000038">
    <property type="protein sequence ID" value="HJA92138.1"/>
    <property type="molecule type" value="Genomic_DNA"/>
</dbReference>
<keyword evidence="5" id="KW-0479">Metal-binding</keyword>
<dbReference type="SFLD" id="SFLDG01066">
    <property type="entry name" value="organic_radical-activating_enz"/>
    <property type="match status" value="1"/>
</dbReference>
<dbReference type="PANTHER" id="PTHR30352">
    <property type="entry name" value="PYRUVATE FORMATE-LYASE-ACTIVATING ENZYME"/>
    <property type="match status" value="1"/>
</dbReference>
<dbReference type="InterPro" id="IPR034457">
    <property type="entry name" value="Organic_radical-activating"/>
</dbReference>
<dbReference type="InterPro" id="IPR001989">
    <property type="entry name" value="Radical_activat_CS"/>
</dbReference>
<dbReference type="InterPro" id="IPR013785">
    <property type="entry name" value="Aldolase_TIM"/>
</dbReference>
<evidence type="ECO:0000256" key="2">
    <source>
        <dbReference type="ARBA" id="ARBA00009777"/>
    </source>
</evidence>
<dbReference type="GO" id="GO:0051539">
    <property type="term" value="F:4 iron, 4 sulfur cluster binding"/>
    <property type="evidence" value="ECO:0007669"/>
    <property type="project" value="UniProtKB-KW"/>
</dbReference>
<evidence type="ECO:0000256" key="1">
    <source>
        <dbReference type="ARBA" id="ARBA00001966"/>
    </source>
</evidence>
<dbReference type="PROSITE" id="PS51379">
    <property type="entry name" value="4FE4S_FER_2"/>
    <property type="match status" value="2"/>
</dbReference>
<evidence type="ECO:0000256" key="8">
    <source>
        <dbReference type="ARBA" id="ARBA00023014"/>
    </source>
</evidence>
<feature type="domain" description="4Fe-4S ferredoxin-type" evidence="10">
    <location>
        <begin position="70"/>
        <end position="92"/>
    </location>
</feature>
<dbReference type="SFLD" id="SFLDS00029">
    <property type="entry name" value="Radical_SAM"/>
    <property type="match status" value="1"/>
</dbReference>
<reference evidence="12" key="2">
    <citation type="submission" date="2021-04" db="EMBL/GenBank/DDBJ databases">
        <authorList>
            <person name="Gilroy R."/>
        </authorList>
    </citation>
    <scope>NUCLEOTIDE SEQUENCE</scope>
    <source>
        <strain evidence="12">CHK179-7159</strain>
    </source>
</reference>
<evidence type="ECO:0000313" key="12">
    <source>
        <dbReference type="EMBL" id="HJA92138.1"/>
    </source>
</evidence>
<dbReference type="SUPFAM" id="SSF54862">
    <property type="entry name" value="4Fe-4S ferredoxins"/>
    <property type="match status" value="1"/>
</dbReference>
<dbReference type="Pfam" id="PF04055">
    <property type="entry name" value="Radical_SAM"/>
    <property type="match status" value="1"/>
</dbReference>
<dbReference type="PANTHER" id="PTHR30352:SF4">
    <property type="entry name" value="PYRUVATE FORMATE-LYASE 2-ACTIVATING ENZYME"/>
    <property type="match status" value="1"/>
</dbReference>
<dbReference type="SUPFAM" id="SSF102114">
    <property type="entry name" value="Radical SAM enzymes"/>
    <property type="match status" value="1"/>
</dbReference>